<dbReference type="InterPro" id="IPR022291">
    <property type="entry name" value="Bacteriocin_synth_cyclodeHase"/>
</dbReference>
<name>A0ABT9DPL6_9BACI</name>
<keyword evidence="2" id="KW-1185">Reference proteome</keyword>
<dbReference type="NCBIfam" id="TIGR03882">
    <property type="entry name" value="cyclo_dehyd_2"/>
    <property type="match status" value="1"/>
</dbReference>
<dbReference type="Proteomes" id="UP001177121">
    <property type="component" value="Unassembled WGS sequence"/>
</dbReference>
<dbReference type="RefSeq" id="WP_075749118.1">
    <property type="nucleotide sequence ID" value="NZ_JAHBMK020000001.1"/>
</dbReference>
<evidence type="ECO:0000313" key="2">
    <source>
        <dbReference type="Proteomes" id="UP001177121"/>
    </source>
</evidence>
<comment type="caution">
    <text evidence="1">The sequence shown here is derived from an EMBL/GenBank/DDBJ whole genome shotgun (WGS) entry which is preliminary data.</text>
</comment>
<dbReference type="Gene3D" id="3.40.50.720">
    <property type="entry name" value="NAD(P)-binding Rossmann-like Domain"/>
    <property type="match status" value="1"/>
</dbReference>
<reference evidence="1" key="1">
    <citation type="submission" date="2023-07" db="EMBL/GenBank/DDBJ databases">
        <title>Biological control against Fusarium languescens, the causal agent of wilt in Jalapeno peppers, by a novel bacterial subspecies: Bacillus cabrialesii subsp. tritici TSO2.</title>
        <authorList>
            <person name="Montoya-Martinez A.C."/>
            <person name="Figueroa-Brambila K.M."/>
            <person name="Escalante-Beltran A."/>
            <person name="Lopez-Montoya N.D."/>
            <person name="Valenzuela-Ruiz V."/>
            <person name="Parra-Cota F.I."/>
            <person name="Estrada Alvarado M.I."/>
            <person name="De Los Santos Villalobos S."/>
        </authorList>
    </citation>
    <scope>NUCLEOTIDE SEQUENCE</scope>
    <source>
        <strain evidence="1">TSO2</strain>
    </source>
</reference>
<dbReference type="EMBL" id="JAHBMK020000001">
    <property type="protein sequence ID" value="MDO8226592.1"/>
    <property type="molecule type" value="Genomic_DNA"/>
</dbReference>
<gene>
    <name evidence="1" type="ORF">KHP33_017420</name>
</gene>
<proteinExistence type="predicted"/>
<protein>
    <submittedName>
        <fullName evidence="1">TOMM leader peptide-binding protein</fullName>
    </submittedName>
</protein>
<accession>A0ABT9DPL6</accession>
<organism evidence="1 2">
    <name type="scientific">Bacillus cabrialesii subsp. tritici</name>
    <dbReference type="NCBI Taxonomy" id="2944916"/>
    <lineage>
        <taxon>Bacteria</taxon>
        <taxon>Bacillati</taxon>
        <taxon>Bacillota</taxon>
        <taxon>Bacilli</taxon>
        <taxon>Bacillales</taxon>
        <taxon>Bacillaceae</taxon>
        <taxon>Bacillus</taxon>
        <taxon>Bacillus cabrialesii</taxon>
    </lineage>
</organism>
<evidence type="ECO:0000313" key="1">
    <source>
        <dbReference type="EMBL" id="MDO8226592.1"/>
    </source>
</evidence>
<sequence length="221" mass="25307">MKPIHIMTTGDFGREVAQQLSKKIDHIVITPLNEPLYLLPSDRFPSARLHIFASWKSSSFISKQLDQLCFKWNEPWLPITMDHPYIRIGPLVIPGEGPCYHCFESRYLQHSPVPQYVKKIDTYYHSHPDAGPKGFLRSFAGWSAIFASTVIKSIDENELSQSGRVWQLNMLTRESFSSQTISVHGCPRCGLKRPEENRSVAHLSENLQSLLSQRRGEVLMK</sequence>